<dbReference type="Proteomes" id="UP000268093">
    <property type="component" value="Unassembled WGS sequence"/>
</dbReference>
<feature type="compositionally biased region" description="Acidic residues" evidence="1">
    <location>
        <begin position="34"/>
        <end position="52"/>
    </location>
</feature>
<protein>
    <submittedName>
        <fullName evidence="2">Uncharacterized protein</fullName>
    </submittedName>
</protein>
<comment type="caution">
    <text evidence="2">The sequence shown here is derived from an EMBL/GenBank/DDBJ whole genome shotgun (WGS) entry which is preliminary data.</text>
</comment>
<dbReference type="AlphaFoldDB" id="A0A433B8Y5"/>
<organism evidence="2 3">
    <name type="scientific">Jimgerdemannia flammicorona</name>
    <dbReference type="NCBI Taxonomy" id="994334"/>
    <lineage>
        <taxon>Eukaryota</taxon>
        <taxon>Fungi</taxon>
        <taxon>Fungi incertae sedis</taxon>
        <taxon>Mucoromycota</taxon>
        <taxon>Mucoromycotina</taxon>
        <taxon>Endogonomycetes</taxon>
        <taxon>Endogonales</taxon>
        <taxon>Endogonaceae</taxon>
        <taxon>Jimgerdemannia</taxon>
    </lineage>
</organism>
<gene>
    <name evidence="2" type="ORF">BC936DRAFT_139876</name>
</gene>
<evidence type="ECO:0000313" key="3">
    <source>
        <dbReference type="Proteomes" id="UP000268093"/>
    </source>
</evidence>
<proteinExistence type="predicted"/>
<feature type="region of interest" description="Disordered" evidence="1">
    <location>
        <begin position="15"/>
        <end position="52"/>
    </location>
</feature>
<name>A0A433B8Y5_9FUNG</name>
<reference evidence="2 3" key="1">
    <citation type="journal article" date="2018" name="New Phytol.">
        <title>Phylogenomics of Endogonaceae and evolution of mycorrhizas within Mucoromycota.</title>
        <authorList>
            <person name="Chang Y."/>
            <person name="Desiro A."/>
            <person name="Na H."/>
            <person name="Sandor L."/>
            <person name="Lipzen A."/>
            <person name="Clum A."/>
            <person name="Barry K."/>
            <person name="Grigoriev I.V."/>
            <person name="Martin F.M."/>
            <person name="Stajich J.E."/>
            <person name="Smith M.E."/>
            <person name="Bonito G."/>
            <person name="Spatafora J.W."/>
        </authorList>
    </citation>
    <scope>NUCLEOTIDE SEQUENCE [LARGE SCALE GENOMIC DNA]</scope>
    <source>
        <strain evidence="2 3">GMNB39</strain>
    </source>
</reference>
<evidence type="ECO:0000256" key="1">
    <source>
        <dbReference type="SAM" id="MobiDB-lite"/>
    </source>
</evidence>
<keyword evidence="3" id="KW-1185">Reference proteome</keyword>
<dbReference type="EMBL" id="RBNI01015999">
    <property type="protein sequence ID" value="RUP11985.1"/>
    <property type="molecule type" value="Genomic_DNA"/>
</dbReference>
<accession>A0A433B8Y5</accession>
<sequence length="76" mass="8492">MTACLMRSRKIPMMGKQMGVGNLRKRELATDSEGNLENEEDDDGDGDGDDDDMTGILMIRILNVHPHQNALLEHPK</sequence>
<evidence type="ECO:0000313" key="2">
    <source>
        <dbReference type="EMBL" id="RUP11985.1"/>
    </source>
</evidence>